<protein>
    <submittedName>
        <fullName evidence="1">Uncharacterized protein</fullName>
    </submittedName>
</protein>
<evidence type="ECO:0000313" key="1">
    <source>
        <dbReference type="EMBL" id="CAD8109930.1"/>
    </source>
</evidence>
<accession>A0A8S1Q5H5</accession>
<evidence type="ECO:0000313" key="2">
    <source>
        <dbReference type="Proteomes" id="UP000692954"/>
    </source>
</evidence>
<dbReference type="EMBL" id="CAJJDN010000094">
    <property type="protein sequence ID" value="CAD8109930.1"/>
    <property type="molecule type" value="Genomic_DNA"/>
</dbReference>
<gene>
    <name evidence="1" type="ORF">PSON_ATCC_30995.1.T0940201</name>
</gene>
<keyword evidence="2" id="KW-1185">Reference proteome</keyword>
<dbReference type="AlphaFoldDB" id="A0A8S1Q5H5"/>
<dbReference type="Proteomes" id="UP000692954">
    <property type="component" value="Unassembled WGS sequence"/>
</dbReference>
<sequence>MTKSENEDYSMFFSSYDSALYCNTNVQEMKKVNKQISYSIYCLKIIMELSHLDTLSNSLQKFTAILHKKQCEIILTNI</sequence>
<name>A0A8S1Q5H5_9CILI</name>
<proteinExistence type="predicted"/>
<organism evidence="1 2">
    <name type="scientific">Paramecium sonneborni</name>
    <dbReference type="NCBI Taxonomy" id="65129"/>
    <lineage>
        <taxon>Eukaryota</taxon>
        <taxon>Sar</taxon>
        <taxon>Alveolata</taxon>
        <taxon>Ciliophora</taxon>
        <taxon>Intramacronucleata</taxon>
        <taxon>Oligohymenophorea</taxon>
        <taxon>Peniculida</taxon>
        <taxon>Parameciidae</taxon>
        <taxon>Paramecium</taxon>
    </lineage>
</organism>
<comment type="caution">
    <text evidence="1">The sequence shown here is derived from an EMBL/GenBank/DDBJ whole genome shotgun (WGS) entry which is preliminary data.</text>
</comment>
<reference evidence="1" key="1">
    <citation type="submission" date="2021-01" db="EMBL/GenBank/DDBJ databases">
        <authorList>
            <consortium name="Genoscope - CEA"/>
            <person name="William W."/>
        </authorList>
    </citation>
    <scope>NUCLEOTIDE SEQUENCE</scope>
</reference>